<sequence>MSNGTYGTVKPSLINPQMDVEIWYHYRPTRNSEDESFKNFKKIDNVSEMFSNSTCDTTLKDTTLPGMYNLKLPLTYFNKKGIYTVYIKPKEIECTIKDIGALSAYPDVRGVVLDMNDVDTENSSLFENGQLIGYRIDYIDNGLRQNYYRIITSNNKCEPITQNLTSSNTNSNGYRFNDSSTLTFLTVTPSMSPSYKANAQPFIGRVGQTIFITNTKFNPVSIEIELVEHDIETLTNVVEGNQVRSLDRGLVTTYNQDGEIYIQQEFFTLKDSYTKSDVYEVRKKKTDNIDFTQDYESIMNN</sequence>
<accession>A0A8S5LA01</accession>
<proteinExistence type="predicted"/>
<evidence type="ECO:0000313" key="1">
    <source>
        <dbReference type="EMBL" id="DAD66772.1"/>
    </source>
</evidence>
<organism evidence="1">
    <name type="scientific">Myoviridae sp. ctPuP5</name>
    <dbReference type="NCBI Taxonomy" id="2823543"/>
    <lineage>
        <taxon>Viruses</taxon>
        <taxon>Duplodnaviria</taxon>
        <taxon>Heunggongvirae</taxon>
        <taxon>Uroviricota</taxon>
        <taxon>Caudoviricetes</taxon>
    </lineage>
</organism>
<reference evidence="1" key="1">
    <citation type="journal article" date="2021" name="Proc. Natl. Acad. Sci. U.S.A.">
        <title>A Catalog of Tens of Thousands of Viruses from Human Metagenomes Reveals Hidden Associations with Chronic Diseases.</title>
        <authorList>
            <person name="Tisza M.J."/>
            <person name="Buck C.B."/>
        </authorList>
    </citation>
    <scope>NUCLEOTIDE SEQUENCE</scope>
    <source>
        <strain evidence="1">CtPuP5</strain>
    </source>
</reference>
<protein>
    <submittedName>
        <fullName evidence="1">Uncharacterized protein</fullName>
    </submittedName>
</protein>
<name>A0A8S5LA01_9CAUD</name>
<dbReference type="EMBL" id="BK014662">
    <property type="protein sequence ID" value="DAD66772.1"/>
    <property type="molecule type" value="Genomic_DNA"/>
</dbReference>